<gene>
    <name evidence="1" type="ORF">DAEQUDRAFT_729684</name>
</gene>
<proteinExistence type="predicted"/>
<keyword evidence="2" id="KW-1185">Reference proteome</keyword>
<accession>A0A165NFJ2</accession>
<evidence type="ECO:0000313" key="2">
    <source>
        <dbReference type="Proteomes" id="UP000076727"/>
    </source>
</evidence>
<evidence type="ECO:0000313" key="1">
    <source>
        <dbReference type="EMBL" id="KZT66907.1"/>
    </source>
</evidence>
<name>A0A165NFJ2_9APHY</name>
<organism evidence="1 2">
    <name type="scientific">Daedalea quercina L-15889</name>
    <dbReference type="NCBI Taxonomy" id="1314783"/>
    <lineage>
        <taxon>Eukaryota</taxon>
        <taxon>Fungi</taxon>
        <taxon>Dikarya</taxon>
        <taxon>Basidiomycota</taxon>
        <taxon>Agaricomycotina</taxon>
        <taxon>Agaricomycetes</taxon>
        <taxon>Polyporales</taxon>
        <taxon>Fomitopsis</taxon>
    </lineage>
</organism>
<dbReference type="EMBL" id="KV429082">
    <property type="protein sequence ID" value="KZT66907.1"/>
    <property type="molecule type" value="Genomic_DNA"/>
</dbReference>
<dbReference type="Proteomes" id="UP000076727">
    <property type="component" value="Unassembled WGS sequence"/>
</dbReference>
<dbReference type="AlphaFoldDB" id="A0A165NFJ2"/>
<reference evidence="1 2" key="1">
    <citation type="journal article" date="2016" name="Mol. Biol. Evol.">
        <title>Comparative Genomics of Early-Diverging Mushroom-Forming Fungi Provides Insights into the Origins of Lignocellulose Decay Capabilities.</title>
        <authorList>
            <person name="Nagy L.G."/>
            <person name="Riley R."/>
            <person name="Tritt A."/>
            <person name="Adam C."/>
            <person name="Daum C."/>
            <person name="Floudas D."/>
            <person name="Sun H."/>
            <person name="Yadav J.S."/>
            <person name="Pangilinan J."/>
            <person name="Larsson K.H."/>
            <person name="Matsuura K."/>
            <person name="Barry K."/>
            <person name="Labutti K."/>
            <person name="Kuo R."/>
            <person name="Ohm R.A."/>
            <person name="Bhattacharya S.S."/>
            <person name="Shirouzu T."/>
            <person name="Yoshinaga Y."/>
            <person name="Martin F.M."/>
            <person name="Grigoriev I.V."/>
            <person name="Hibbett D.S."/>
        </authorList>
    </citation>
    <scope>NUCLEOTIDE SEQUENCE [LARGE SCALE GENOMIC DNA]</scope>
    <source>
        <strain evidence="1 2">L-15889</strain>
    </source>
</reference>
<dbReference type="OrthoDB" id="3147752at2759"/>
<protein>
    <submittedName>
        <fullName evidence="1">Uncharacterized protein</fullName>
    </submittedName>
</protein>
<sequence>MIDEDIVTSGYEVYVEQPNGRFEPAIMEDEYPPSGPRASRAGAQIVCPAGLGLRHLERGVSGTSEVVLVKPTVVLETVVDELAGGDQATGF</sequence>